<accession>A0ABR0CGC9</accession>
<keyword evidence="3" id="KW-0862">Zinc</keyword>
<feature type="domain" description="CENP-V/GFA" evidence="5">
    <location>
        <begin position="108"/>
        <end position="174"/>
    </location>
</feature>
<dbReference type="PANTHER" id="PTHR33337:SF40">
    <property type="entry name" value="CENP-V_GFA DOMAIN-CONTAINING PROTEIN-RELATED"/>
    <property type="match status" value="1"/>
</dbReference>
<gene>
    <name evidence="6" type="ORF">Purlil1_255</name>
</gene>
<evidence type="ECO:0000313" key="6">
    <source>
        <dbReference type="EMBL" id="KAK4095459.1"/>
    </source>
</evidence>
<reference evidence="6 7" key="1">
    <citation type="journal article" date="2024" name="Microbiol. Resour. Announc.">
        <title>Genome annotations for the ascomycete fungi Trichoderma harzianum, Trichoderma aggressivum, and Purpureocillium lilacinum.</title>
        <authorList>
            <person name="Beijen E.P.W."/>
            <person name="Ohm R.A."/>
        </authorList>
    </citation>
    <scope>NUCLEOTIDE SEQUENCE [LARGE SCALE GENOMIC DNA]</scope>
    <source>
        <strain evidence="6 7">CBS 150709</strain>
    </source>
</reference>
<proteinExistence type="inferred from homology"/>
<dbReference type="InterPro" id="IPR006913">
    <property type="entry name" value="CENP-V/GFA"/>
</dbReference>
<dbReference type="PANTHER" id="PTHR33337">
    <property type="entry name" value="GFA DOMAIN-CONTAINING PROTEIN"/>
    <property type="match status" value="1"/>
</dbReference>
<dbReference type="EMBL" id="JAWRVI010000001">
    <property type="protein sequence ID" value="KAK4095459.1"/>
    <property type="molecule type" value="Genomic_DNA"/>
</dbReference>
<evidence type="ECO:0000256" key="3">
    <source>
        <dbReference type="ARBA" id="ARBA00022833"/>
    </source>
</evidence>
<keyword evidence="4" id="KW-0456">Lyase</keyword>
<organism evidence="6 7">
    <name type="scientific">Purpureocillium lilacinum</name>
    <name type="common">Paecilomyces lilacinus</name>
    <dbReference type="NCBI Taxonomy" id="33203"/>
    <lineage>
        <taxon>Eukaryota</taxon>
        <taxon>Fungi</taxon>
        <taxon>Dikarya</taxon>
        <taxon>Ascomycota</taxon>
        <taxon>Pezizomycotina</taxon>
        <taxon>Sordariomycetes</taxon>
        <taxon>Hypocreomycetidae</taxon>
        <taxon>Hypocreales</taxon>
        <taxon>Ophiocordycipitaceae</taxon>
        <taxon>Purpureocillium</taxon>
    </lineage>
</organism>
<dbReference type="SUPFAM" id="SSF51316">
    <property type="entry name" value="Mss4-like"/>
    <property type="match status" value="1"/>
</dbReference>
<dbReference type="Gene3D" id="3.90.1590.10">
    <property type="entry name" value="glutathione-dependent formaldehyde- activating enzyme (gfa)"/>
    <property type="match status" value="1"/>
</dbReference>
<evidence type="ECO:0000256" key="1">
    <source>
        <dbReference type="ARBA" id="ARBA00005495"/>
    </source>
</evidence>
<name>A0ABR0CGC9_PURLI</name>
<dbReference type="SUPFAM" id="SSF51322">
    <property type="entry name" value="Cyanovirin-N"/>
    <property type="match status" value="1"/>
</dbReference>
<protein>
    <recommendedName>
        <fullName evidence="5">CENP-V/GFA domain-containing protein</fullName>
    </recommendedName>
</protein>
<dbReference type="Proteomes" id="UP001287286">
    <property type="component" value="Unassembled WGS sequence"/>
</dbReference>
<keyword evidence="7" id="KW-1185">Reference proteome</keyword>
<evidence type="ECO:0000313" key="7">
    <source>
        <dbReference type="Proteomes" id="UP001287286"/>
    </source>
</evidence>
<dbReference type="InterPro" id="IPR011057">
    <property type="entry name" value="Mss4-like_sf"/>
</dbReference>
<dbReference type="InterPro" id="IPR036673">
    <property type="entry name" value="Cyanovirin-N_sf"/>
</dbReference>
<keyword evidence="2" id="KW-0479">Metal-binding</keyword>
<evidence type="ECO:0000256" key="2">
    <source>
        <dbReference type="ARBA" id="ARBA00022723"/>
    </source>
</evidence>
<sequence>MRFQALMAIPAATVSSRHFASAVASTPPLYTDGPEHAYFTAIGCRDTNSNVMDARIDLNGCIATGSDNLVPGQGFLGKCRDLEVSETTLCAAGLYASRRGPKRELQVPLSCFQYVQGTAHKFTQDNGVTREFCNTCGVFICEYGEQAADKFRYVMWGTMSEPDTFPPKGEFFCKNRANWMPEISVAVATLSTIGMHMLHRELFFFFTFVASLVSAQH</sequence>
<comment type="similarity">
    <text evidence="1">Belongs to the Gfa family.</text>
</comment>
<comment type="caution">
    <text evidence="6">The sequence shown here is derived from an EMBL/GenBank/DDBJ whole genome shotgun (WGS) entry which is preliminary data.</text>
</comment>
<evidence type="ECO:0000259" key="5">
    <source>
        <dbReference type="Pfam" id="PF04828"/>
    </source>
</evidence>
<dbReference type="Pfam" id="PF04828">
    <property type="entry name" value="GFA"/>
    <property type="match status" value="1"/>
</dbReference>
<evidence type="ECO:0000256" key="4">
    <source>
        <dbReference type="ARBA" id="ARBA00023239"/>
    </source>
</evidence>